<comment type="similarity">
    <text evidence="4">Belongs to the cytochrome P450 family.</text>
</comment>
<dbReference type="InterPro" id="IPR017972">
    <property type="entry name" value="Cyt_P450_CS"/>
</dbReference>
<keyword evidence="10" id="KW-0408">Iron</keyword>
<keyword evidence="11" id="KW-0503">Monooxygenase</keyword>
<evidence type="ECO:0000256" key="8">
    <source>
        <dbReference type="ARBA" id="ARBA00022848"/>
    </source>
</evidence>
<comment type="subcellular location">
    <subcellularLocation>
        <location evidence="3">Endoplasmic reticulum membrane</location>
        <topology evidence="3">Peripheral membrane protein</topology>
    </subcellularLocation>
    <subcellularLocation>
        <location evidence="2">Microsome membrane</location>
        <topology evidence="2">Peripheral membrane protein</topology>
    </subcellularLocation>
</comment>
<evidence type="ECO:0000256" key="4">
    <source>
        <dbReference type="ARBA" id="ARBA00010617"/>
    </source>
</evidence>
<keyword evidence="13" id="KW-1133">Transmembrane helix</keyword>
<keyword evidence="6" id="KW-0479">Metal-binding</keyword>
<evidence type="ECO:0000256" key="3">
    <source>
        <dbReference type="ARBA" id="ARBA00004406"/>
    </source>
</evidence>
<evidence type="ECO:0000256" key="11">
    <source>
        <dbReference type="ARBA" id="ARBA00023033"/>
    </source>
</evidence>
<organism evidence="14 15">
    <name type="scientific">Drosophila rhopaloa</name>
    <name type="common">Fruit fly</name>
    <dbReference type="NCBI Taxonomy" id="1041015"/>
    <lineage>
        <taxon>Eukaryota</taxon>
        <taxon>Metazoa</taxon>
        <taxon>Ecdysozoa</taxon>
        <taxon>Arthropoda</taxon>
        <taxon>Hexapoda</taxon>
        <taxon>Insecta</taxon>
        <taxon>Pterygota</taxon>
        <taxon>Neoptera</taxon>
        <taxon>Endopterygota</taxon>
        <taxon>Diptera</taxon>
        <taxon>Brachycera</taxon>
        <taxon>Muscomorpha</taxon>
        <taxon>Ephydroidea</taxon>
        <taxon>Drosophilidae</taxon>
        <taxon>Drosophila</taxon>
        <taxon>Sophophora</taxon>
    </lineage>
</organism>
<keyword evidence="12 13" id="KW-0472">Membrane</keyword>
<dbReference type="InterPro" id="IPR036396">
    <property type="entry name" value="Cyt_P450_sf"/>
</dbReference>
<accession>A0ABM5H3W6</accession>
<evidence type="ECO:0008006" key="16">
    <source>
        <dbReference type="Google" id="ProtNLM"/>
    </source>
</evidence>
<evidence type="ECO:0000256" key="1">
    <source>
        <dbReference type="ARBA" id="ARBA00001971"/>
    </source>
</evidence>
<evidence type="ECO:0000313" key="14">
    <source>
        <dbReference type="EnsemblMetazoa" id="XP_016974099.2"/>
    </source>
</evidence>
<dbReference type="PANTHER" id="PTHR24292:SF100">
    <property type="entry name" value="CYTOCHROME P450 6A16, ISOFORM B-RELATED"/>
    <property type="match status" value="1"/>
</dbReference>
<dbReference type="PROSITE" id="PS00086">
    <property type="entry name" value="CYTOCHROME_P450"/>
    <property type="match status" value="2"/>
</dbReference>
<reference evidence="15" key="1">
    <citation type="journal article" date="2021" name="Elife">
        <title>Highly contiguous assemblies of 101 drosophilid genomes.</title>
        <authorList>
            <person name="Kim B.Y."/>
            <person name="Wang J.R."/>
            <person name="Miller D.E."/>
            <person name="Barmina O."/>
            <person name="Delaney E."/>
            <person name="Thompson A."/>
            <person name="Comeault A.A."/>
            <person name="Peede D."/>
            <person name="D'Agostino E.R."/>
            <person name="Pelaez J."/>
            <person name="Aguilar J.M."/>
            <person name="Haji D."/>
            <person name="Matsunaga T."/>
            <person name="Armstrong E.E."/>
            <person name="Zych M."/>
            <person name="Ogawa Y."/>
            <person name="Stamenkovic-Radak M."/>
            <person name="Jelic M."/>
            <person name="Veselinovic M.S."/>
            <person name="Tanaskovic M."/>
            <person name="Eric P."/>
            <person name="Gao J.J."/>
            <person name="Katoh T.K."/>
            <person name="Toda M.J."/>
            <person name="Watabe H."/>
            <person name="Watada M."/>
            <person name="Davis J.S."/>
            <person name="Moyle L.C."/>
            <person name="Manoli G."/>
            <person name="Bertolini E."/>
            <person name="Kostal V."/>
            <person name="Hawley R.S."/>
            <person name="Takahashi A."/>
            <person name="Jones C.D."/>
            <person name="Price D.K."/>
            <person name="Whiteman N."/>
            <person name="Kopp A."/>
            <person name="Matute D.R."/>
            <person name="Petrov D.A."/>
        </authorList>
    </citation>
    <scope>NUCLEOTIDE SEQUENCE [LARGE SCALE GENOMIC DNA]</scope>
</reference>
<evidence type="ECO:0000256" key="13">
    <source>
        <dbReference type="SAM" id="Phobius"/>
    </source>
</evidence>
<dbReference type="SUPFAM" id="SSF48264">
    <property type="entry name" value="Cytochrome P450"/>
    <property type="match status" value="2"/>
</dbReference>
<dbReference type="CDD" id="cd11056">
    <property type="entry name" value="CYP6-like"/>
    <property type="match status" value="2"/>
</dbReference>
<evidence type="ECO:0000256" key="12">
    <source>
        <dbReference type="ARBA" id="ARBA00023136"/>
    </source>
</evidence>
<keyword evidence="9" id="KW-0560">Oxidoreductase</keyword>
<name>A0ABM5H3W6_DRORH</name>
<dbReference type="Gene3D" id="1.10.630.10">
    <property type="entry name" value="Cytochrome P450"/>
    <property type="match status" value="2"/>
</dbReference>
<dbReference type="PRINTS" id="PR00385">
    <property type="entry name" value="P450"/>
</dbReference>
<evidence type="ECO:0000256" key="10">
    <source>
        <dbReference type="ARBA" id="ARBA00023004"/>
    </source>
</evidence>
<evidence type="ECO:0000256" key="5">
    <source>
        <dbReference type="ARBA" id="ARBA00022617"/>
    </source>
</evidence>
<evidence type="ECO:0000256" key="2">
    <source>
        <dbReference type="ARBA" id="ARBA00004174"/>
    </source>
</evidence>
<keyword evidence="5" id="KW-0349">Heme</keyword>
<dbReference type="Proteomes" id="UP001652680">
    <property type="component" value="Unassembled WGS sequence"/>
</dbReference>
<evidence type="ECO:0000256" key="6">
    <source>
        <dbReference type="ARBA" id="ARBA00022723"/>
    </source>
</evidence>
<dbReference type="PRINTS" id="PR00463">
    <property type="entry name" value="EP450I"/>
</dbReference>
<protein>
    <recommendedName>
        <fullName evidence="16">Cytochrome P450 6a9</fullName>
    </recommendedName>
</protein>
<feature type="transmembrane region" description="Helical" evidence="13">
    <location>
        <begin position="506"/>
        <end position="527"/>
    </location>
</feature>
<sequence length="1010" mass="116373">MAVGTVLLTALLAILGYLLAKWRSTMRYWQELGIPCDEPHMFMGNMSGVRTKWSFNEIWSNYYKKFRGSGPFAGFYWFRRPAAFVLETSLAKHILIKDFNKFTDRGFFHNTEDDPLSGQLFLLDGHKWKSMRNKLSPTFTSGKMKYMFPTVLKVGHEFTDVFAQDVEKTPIIEVRELLARFTTDVIGTCAFGIECSSLKDPEAEFRVMGRRSVNEHRLSSIGIGFVNSFPNLARRLHMKMTVEPVEKFFMRIVRETVAFREQNNIRRNDFMDQLIDLKNKPLMTSETGENVNLTIEEIAAQAFVFFAAGFETSSTTMGFALYELAQNQDIQSRVREEVLEVIEKYNGDFTYENIKELAYLNQVISETLRMYTVLPILNRECLEDFVVPENPKYVIKKGMPILIPAGAMHRDEKLYPNPNQFNPDNFSEDRVKERDSVEWLPFGDGPRNCIGMRFGQMQTRIGLALLLKSFKFSICEQTKIPMKYNKDSFLIASESGIYLKVERVTMAAETLLLTAAVILVGYLLLLFRRKLQYWQNLGIPCEKPHFLMGNIAGVGTKLSFNDIWMTHYKKFRGSGPFAGFYWFQRPAVLVLEPALAKLILIKEFNKFTDRGFYHNAEDDPLTGNLFLLDGLKWKSLRTKLSPTFTSGKMKYMFPTVEKVGHEFADVFDQMLDKSNIVEVKELMARFTTDVIGTCAFGIECSSLKDPEAEFRVMGRRSFKEVRHGPLVFMFMNSFPNLARRLHFKMSTEPIETFFMRIVKETVAFREQNNIRRNDFMDQLIELKNNKSLKSETGESVNLTIEEVAAQAFIFFSGGFETSSTTMGFALYELAQHQDIQDRVRKECQEVIAKYNGELSYEGMKELVYLDQIISETLRLYTVVPVLNRECLEDFVVPYNPKYVIKKGMPVLIPAGAMHRDEKLYPNPDTFNPDNFSADRVKERDSVEWLPFGDGPRNCIGMRFGQMQVRIGLALLISKFKFSVCNRTSIPMVYDKQSFGLSSESGIFLKAERLN</sequence>
<dbReference type="InterPro" id="IPR050476">
    <property type="entry name" value="Insect_CytP450_Detox"/>
</dbReference>
<keyword evidence="13" id="KW-0812">Transmembrane</keyword>
<keyword evidence="8" id="KW-0492">Microsome</keyword>
<keyword evidence="15" id="KW-1185">Reference proteome</keyword>
<evidence type="ECO:0000256" key="7">
    <source>
        <dbReference type="ARBA" id="ARBA00022824"/>
    </source>
</evidence>
<dbReference type="PANTHER" id="PTHR24292">
    <property type="entry name" value="CYTOCHROME P450"/>
    <property type="match status" value="1"/>
</dbReference>
<dbReference type="RefSeq" id="XP_016974099.2">
    <property type="nucleotide sequence ID" value="XM_017118610.2"/>
</dbReference>
<dbReference type="InterPro" id="IPR001128">
    <property type="entry name" value="Cyt_P450"/>
</dbReference>
<reference evidence="14" key="2">
    <citation type="submission" date="2025-05" db="UniProtKB">
        <authorList>
            <consortium name="EnsemblMetazoa"/>
        </authorList>
    </citation>
    <scope>IDENTIFICATION</scope>
</reference>
<keyword evidence="7" id="KW-0256">Endoplasmic reticulum</keyword>
<evidence type="ECO:0000313" key="15">
    <source>
        <dbReference type="Proteomes" id="UP001652680"/>
    </source>
</evidence>
<proteinExistence type="inferred from homology"/>
<evidence type="ECO:0000256" key="9">
    <source>
        <dbReference type="ARBA" id="ARBA00023002"/>
    </source>
</evidence>
<comment type="cofactor">
    <cofactor evidence="1">
        <name>heme</name>
        <dbReference type="ChEBI" id="CHEBI:30413"/>
    </cofactor>
</comment>
<dbReference type="InterPro" id="IPR002401">
    <property type="entry name" value="Cyt_P450_E_grp-I"/>
</dbReference>
<dbReference type="GeneID" id="108040923"/>
<dbReference type="EnsemblMetazoa" id="XM_017118610.2">
    <property type="protein sequence ID" value="XP_016974099.2"/>
    <property type="gene ID" value="LOC108040923"/>
</dbReference>
<dbReference type="Pfam" id="PF00067">
    <property type="entry name" value="p450"/>
    <property type="match status" value="2"/>
</dbReference>